<feature type="transmembrane region" description="Helical" evidence="18">
    <location>
        <begin position="664"/>
        <end position="689"/>
    </location>
</feature>
<dbReference type="InterPro" id="IPR001611">
    <property type="entry name" value="Leu-rich_rpt"/>
</dbReference>
<evidence type="ECO:0000256" key="17">
    <source>
        <dbReference type="ARBA" id="ARBA00080270"/>
    </source>
</evidence>
<evidence type="ECO:0000256" key="13">
    <source>
        <dbReference type="ARBA" id="ARBA00023224"/>
    </source>
</evidence>
<dbReference type="AlphaFoldDB" id="A0A7J7F5X3"/>
<dbReference type="GO" id="GO:0007189">
    <property type="term" value="P:adenylate cyclase-activating G protein-coupled receptor signaling pathway"/>
    <property type="evidence" value="ECO:0007669"/>
    <property type="project" value="TreeGrafter"/>
</dbReference>
<keyword evidence="21" id="KW-1185">Reference proteome</keyword>
<dbReference type="InterPro" id="IPR017452">
    <property type="entry name" value="GPCR_Rhodpsn_7TM"/>
</dbReference>
<dbReference type="SUPFAM" id="SSF52058">
    <property type="entry name" value="L domain-like"/>
    <property type="match status" value="1"/>
</dbReference>
<evidence type="ECO:0000256" key="16">
    <source>
        <dbReference type="ARBA" id="ARBA00070283"/>
    </source>
</evidence>
<name>A0A7J7F5X3_DICBM</name>
<dbReference type="InterPro" id="IPR008112">
    <property type="entry name" value="Relaxin_rcpt"/>
</dbReference>
<comment type="function">
    <text evidence="14">Receptor for relaxins. The activity of this receptor is mediated by G proteins leading to stimulation of adenylate cyclase and an increase of cAMP. Binding of the ligand may also activate a tyrosine kinase pathway that inhibits the activity of a phosphodiesterase that degrades cAMP.</text>
</comment>
<keyword evidence="7" id="KW-0106">Calcium</keyword>
<keyword evidence="10 18" id="KW-0472">Membrane</keyword>
<dbReference type="FunFam" id="1.20.1070.10:FF:000023">
    <property type="entry name" value="Relaxin family peptide receptor 1"/>
    <property type="match status" value="1"/>
</dbReference>
<keyword evidence="6" id="KW-0677">Repeat</keyword>
<dbReference type="PRINTS" id="PR01739">
    <property type="entry name" value="RELAXINR"/>
</dbReference>
<keyword evidence="11" id="KW-0675">Receptor</keyword>
<dbReference type="InterPro" id="IPR032675">
    <property type="entry name" value="LRR_dom_sf"/>
</dbReference>
<evidence type="ECO:0000256" key="1">
    <source>
        <dbReference type="ARBA" id="ARBA00004651"/>
    </source>
</evidence>
<evidence type="ECO:0000256" key="4">
    <source>
        <dbReference type="ARBA" id="ARBA00022692"/>
    </source>
</evidence>
<evidence type="ECO:0000256" key="7">
    <source>
        <dbReference type="ARBA" id="ARBA00022837"/>
    </source>
</evidence>
<dbReference type="InterPro" id="IPR000276">
    <property type="entry name" value="GPCR_Rhodpsn"/>
</dbReference>
<keyword evidence="2" id="KW-1003">Cell membrane</keyword>
<feature type="transmembrane region" description="Helical" evidence="18">
    <location>
        <begin position="520"/>
        <end position="542"/>
    </location>
</feature>
<sequence length="792" mass="91258">MGEGDALSRIRIGCSYRTTNAYWKLLTFQLCDFAYIFCVPYSCLLVGGSNGWEEENALGRQKGSGTSKRKSNFTRDNSGWSLQFDKYFSTYYKMSLPYSSEAVTSECRFHFFLFISLLFLVPHHPHSLLFPPYSVLGSIPVQCLCRGLELNCDETNLRDVPSVSSNVTIMSLQWNLIRKLPPDGFEKYRDLQKLCLQNNKIRSIPIYAFRGLYSLTKLYLSHNRITFLKPGVFEDLHRLEWLIIEDNHLSRISPLTFYGLNSLILLALMNNVLTHLPDKPLCQHMPRLHWLDFEGNRIHNLRNLTFISCSNLTVLVMRKNKINHINENTFAPLQKLDELDLGGNKIENLSPHVFKDLQKLSQLNLSYNPIQKIQTNQFDYLVKLKSLSLEGIEISNIQQRMFRPLMNLSHIYFKKFQYCGYAPHVRSCKPNTDGISSLENLLASIIQRIFVWVVSVVTCFGNIFVICLRTSFTPCQSFLSAVSADCLMGIYLFVIGAFDLKFRGEYNKYAQLWMESIHCQLVGSLAILSTEVSVLLLTFLTLEKYICVVYPFRCLRPGKCRTITVLILIWIIGFIVAFIPLSNKEFFKNYYGTNGVCFPLHSEDTESIGAQIYSVAIFLGVNLAAFIIIVFSYGSMFYSVHQSAITATEIRNQVKKEMILAKRFFFIVFTDALCWIPIFILKFLSLLQVEIPGTITSWVVIFILPINSALNPILYTLTTRPFKEMIHQFWYNCRQRRSIDSKESQKTYAPSFIWVEMWPLQETPSDLMKPALFTDPCELSLISKSTRLNSYS</sequence>
<keyword evidence="9" id="KW-0297">G-protein coupled receptor</keyword>
<evidence type="ECO:0000259" key="19">
    <source>
        <dbReference type="PROSITE" id="PS50262"/>
    </source>
</evidence>
<reference evidence="20 21" key="1">
    <citation type="journal article" date="2020" name="Mol. Biol. Evol.">
        <title>Interspecific Gene Flow and the Evolution of Specialization in Black and White Rhinoceros.</title>
        <authorList>
            <person name="Moodley Y."/>
            <person name="Westbury M.V."/>
            <person name="Russo I.M."/>
            <person name="Gopalakrishnan S."/>
            <person name="Rakotoarivelo A."/>
            <person name="Olsen R.A."/>
            <person name="Prost S."/>
            <person name="Tunstall T."/>
            <person name="Ryder O.A."/>
            <person name="Dalen L."/>
            <person name="Bruford M.W."/>
        </authorList>
    </citation>
    <scope>NUCLEOTIDE SEQUENCE [LARGE SCALE GENOMIC DNA]</scope>
    <source>
        <strain evidence="20">SBR-YM</strain>
        <tissue evidence="20">Skin</tissue>
    </source>
</reference>
<dbReference type="Gene3D" id="3.80.10.10">
    <property type="entry name" value="Ribonuclease Inhibitor"/>
    <property type="match status" value="2"/>
</dbReference>
<dbReference type="InterPro" id="IPR003591">
    <property type="entry name" value="Leu-rich_rpt_typical-subtyp"/>
</dbReference>
<keyword evidence="8 18" id="KW-1133">Transmembrane helix</keyword>
<evidence type="ECO:0000256" key="9">
    <source>
        <dbReference type="ARBA" id="ARBA00023040"/>
    </source>
</evidence>
<evidence type="ECO:0000256" key="12">
    <source>
        <dbReference type="ARBA" id="ARBA00023180"/>
    </source>
</evidence>
<dbReference type="FunFam" id="3.80.10.10:FF:000203">
    <property type="entry name" value="Relaxin family peptide receptor 1"/>
    <property type="match status" value="1"/>
</dbReference>
<keyword evidence="4 18" id="KW-0812">Transmembrane</keyword>
<keyword evidence="13" id="KW-0807">Transducer</keyword>
<evidence type="ECO:0000313" key="20">
    <source>
        <dbReference type="EMBL" id="KAF5923450.1"/>
    </source>
</evidence>
<dbReference type="GO" id="GO:0009755">
    <property type="term" value="P:hormone-mediated signaling pathway"/>
    <property type="evidence" value="ECO:0007669"/>
    <property type="project" value="TreeGrafter"/>
</dbReference>
<dbReference type="Proteomes" id="UP000551758">
    <property type="component" value="Unassembled WGS sequence"/>
</dbReference>
<feature type="transmembrane region" description="Helical" evidence="18">
    <location>
        <begin position="449"/>
        <end position="466"/>
    </location>
</feature>
<protein>
    <recommendedName>
        <fullName evidence="16">Relaxin receptor 1</fullName>
    </recommendedName>
    <alternativeName>
        <fullName evidence="17">Relaxin family peptide receptor 1</fullName>
    </alternativeName>
</protein>
<dbReference type="PROSITE" id="PS50262">
    <property type="entry name" value="G_PROTEIN_RECEP_F1_2"/>
    <property type="match status" value="1"/>
</dbReference>
<feature type="domain" description="G-protein coupled receptors family 1 profile" evidence="19">
    <location>
        <begin position="461"/>
        <end position="715"/>
    </location>
</feature>
<comment type="caution">
    <text evidence="20">The sequence shown here is derived from an EMBL/GenBank/DDBJ whole genome shotgun (WGS) entry which is preliminary data.</text>
</comment>
<feature type="transmembrane region" description="Helical" evidence="18">
    <location>
        <begin position="695"/>
        <end position="717"/>
    </location>
</feature>
<evidence type="ECO:0000256" key="18">
    <source>
        <dbReference type="SAM" id="Phobius"/>
    </source>
</evidence>
<dbReference type="Gene3D" id="1.20.1070.10">
    <property type="entry name" value="Rhodopsin 7-helix transmembrane proteins"/>
    <property type="match status" value="1"/>
</dbReference>
<dbReference type="FunFam" id="3.80.10.10:FF:000162">
    <property type="entry name" value="Relaxin family peptide receptor 1"/>
    <property type="match status" value="1"/>
</dbReference>
<comment type="subcellular location">
    <subcellularLocation>
        <location evidence="1">Cell membrane</location>
        <topology evidence="1">Multi-pass membrane protein</topology>
    </subcellularLocation>
</comment>
<gene>
    <name evidence="20" type="ORF">HPG69_006621</name>
</gene>
<keyword evidence="12" id="KW-0325">Glycoprotein</keyword>
<dbReference type="SMART" id="SM00365">
    <property type="entry name" value="LRR_SD22"/>
    <property type="match status" value="4"/>
</dbReference>
<organism evidence="20 21">
    <name type="scientific">Diceros bicornis minor</name>
    <name type="common">South-central black rhinoceros</name>
    <dbReference type="NCBI Taxonomy" id="77932"/>
    <lineage>
        <taxon>Eukaryota</taxon>
        <taxon>Metazoa</taxon>
        <taxon>Chordata</taxon>
        <taxon>Craniata</taxon>
        <taxon>Vertebrata</taxon>
        <taxon>Euteleostomi</taxon>
        <taxon>Mammalia</taxon>
        <taxon>Eutheria</taxon>
        <taxon>Laurasiatheria</taxon>
        <taxon>Perissodactyla</taxon>
        <taxon>Rhinocerotidae</taxon>
        <taxon>Diceros</taxon>
    </lineage>
</organism>
<dbReference type="EMBL" id="JACDTQ010001259">
    <property type="protein sequence ID" value="KAF5923450.1"/>
    <property type="molecule type" value="Genomic_DNA"/>
</dbReference>
<feature type="transmembrane region" description="Helical" evidence="18">
    <location>
        <begin position="478"/>
        <end position="500"/>
    </location>
</feature>
<evidence type="ECO:0000256" key="5">
    <source>
        <dbReference type="ARBA" id="ARBA00022723"/>
    </source>
</evidence>
<keyword evidence="5" id="KW-0479">Metal-binding</keyword>
<dbReference type="Pfam" id="PF13855">
    <property type="entry name" value="LRR_8"/>
    <property type="match status" value="2"/>
</dbReference>
<dbReference type="GO" id="GO:0005886">
    <property type="term" value="C:plasma membrane"/>
    <property type="evidence" value="ECO:0007669"/>
    <property type="project" value="UniProtKB-SubCell"/>
</dbReference>
<evidence type="ECO:0000256" key="2">
    <source>
        <dbReference type="ARBA" id="ARBA00022475"/>
    </source>
</evidence>
<evidence type="ECO:0000256" key="14">
    <source>
        <dbReference type="ARBA" id="ARBA00053503"/>
    </source>
</evidence>
<proteinExistence type="predicted"/>
<feature type="transmembrane region" description="Helical" evidence="18">
    <location>
        <begin position="612"/>
        <end position="633"/>
    </location>
</feature>
<evidence type="ECO:0000256" key="15">
    <source>
        <dbReference type="ARBA" id="ARBA00063259"/>
    </source>
</evidence>
<evidence type="ECO:0000256" key="6">
    <source>
        <dbReference type="ARBA" id="ARBA00022737"/>
    </source>
</evidence>
<evidence type="ECO:0000256" key="11">
    <source>
        <dbReference type="ARBA" id="ARBA00023170"/>
    </source>
</evidence>
<evidence type="ECO:0000256" key="3">
    <source>
        <dbReference type="ARBA" id="ARBA00022614"/>
    </source>
</evidence>
<evidence type="ECO:0000313" key="21">
    <source>
        <dbReference type="Proteomes" id="UP000551758"/>
    </source>
</evidence>
<accession>A0A7J7F5X3</accession>
<dbReference type="SUPFAM" id="SSF81321">
    <property type="entry name" value="Family A G protein-coupled receptor-like"/>
    <property type="match status" value="1"/>
</dbReference>
<comment type="subunit">
    <text evidence="15">Interacts with C1QTNF8.</text>
</comment>
<dbReference type="Pfam" id="PF00001">
    <property type="entry name" value="7tm_1"/>
    <property type="match status" value="1"/>
</dbReference>
<evidence type="ECO:0000256" key="8">
    <source>
        <dbReference type="ARBA" id="ARBA00022989"/>
    </source>
</evidence>
<feature type="transmembrane region" description="Helical" evidence="18">
    <location>
        <begin position="563"/>
        <end position="581"/>
    </location>
</feature>
<dbReference type="PROSITE" id="PS51450">
    <property type="entry name" value="LRR"/>
    <property type="match status" value="5"/>
</dbReference>
<evidence type="ECO:0000256" key="10">
    <source>
        <dbReference type="ARBA" id="ARBA00023136"/>
    </source>
</evidence>
<keyword evidence="3" id="KW-0433">Leucine-rich repeat</keyword>
<dbReference type="GO" id="GO:0046872">
    <property type="term" value="F:metal ion binding"/>
    <property type="evidence" value="ECO:0007669"/>
    <property type="project" value="UniProtKB-KW"/>
</dbReference>
<dbReference type="PRINTS" id="PR00237">
    <property type="entry name" value="GPCRRHODOPSN"/>
</dbReference>
<dbReference type="SMART" id="SM00369">
    <property type="entry name" value="LRR_TYP"/>
    <property type="match status" value="10"/>
</dbReference>
<dbReference type="GO" id="GO:0008528">
    <property type="term" value="F:G protein-coupled peptide receptor activity"/>
    <property type="evidence" value="ECO:0007669"/>
    <property type="project" value="TreeGrafter"/>
</dbReference>
<dbReference type="PANTHER" id="PTHR24372">
    <property type="entry name" value="GLYCOPROTEIN HORMONE RECEPTOR"/>
    <property type="match status" value="1"/>
</dbReference>
<dbReference type="PANTHER" id="PTHR24372:SF68">
    <property type="entry name" value="RELAXIN RECEPTOR 1"/>
    <property type="match status" value="1"/>
</dbReference>